<proteinExistence type="predicted"/>
<reference evidence="1 2" key="1">
    <citation type="submission" date="2018-10" db="EMBL/GenBank/DDBJ databases">
        <title>Genomic Encyclopedia of Type Strains, Phase IV (KMG-IV): sequencing the most valuable type-strain genomes for metagenomic binning, comparative biology and taxonomic classification.</title>
        <authorList>
            <person name="Goeker M."/>
        </authorList>
    </citation>
    <scope>NUCLEOTIDE SEQUENCE [LARGE SCALE GENOMIC DNA]</scope>
    <source>
        <strain evidence="1 2">DSM 25080</strain>
    </source>
</reference>
<evidence type="ECO:0000313" key="2">
    <source>
        <dbReference type="Proteomes" id="UP000267187"/>
    </source>
</evidence>
<dbReference type="Proteomes" id="UP000267187">
    <property type="component" value="Unassembled WGS sequence"/>
</dbReference>
<name>A0A3M0ACL4_9GAMM</name>
<gene>
    <name evidence="1" type="ORF">DFR27_1176</name>
</gene>
<dbReference type="EMBL" id="REFJ01000002">
    <property type="protein sequence ID" value="RMA81359.1"/>
    <property type="molecule type" value="Genomic_DNA"/>
</dbReference>
<sequence>MVRRFYIWVARILLILALGQSTIRSLYGFDEGLFGLRGLGYGH</sequence>
<dbReference type="AlphaFoldDB" id="A0A3M0ACL4"/>
<organism evidence="1 2">
    <name type="scientific">Umboniibacter marinipuniceus</name>
    <dbReference type="NCBI Taxonomy" id="569599"/>
    <lineage>
        <taxon>Bacteria</taxon>
        <taxon>Pseudomonadati</taxon>
        <taxon>Pseudomonadota</taxon>
        <taxon>Gammaproteobacteria</taxon>
        <taxon>Cellvibrionales</taxon>
        <taxon>Cellvibrionaceae</taxon>
        <taxon>Umboniibacter</taxon>
    </lineage>
</organism>
<comment type="caution">
    <text evidence="1">The sequence shown here is derived from an EMBL/GenBank/DDBJ whole genome shotgun (WGS) entry which is preliminary data.</text>
</comment>
<accession>A0A3M0ACL4</accession>
<protein>
    <submittedName>
        <fullName evidence="1">Uncharacterized protein</fullName>
    </submittedName>
</protein>
<evidence type="ECO:0000313" key="1">
    <source>
        <dbReference type="EMBL" id="RMA81359.1"/>
    </source>
</evidence>
<keyword evidence="2" id="KW-1185">Reference proteome</keyword>